<dbReference type="EMBL" id="FNBS01000041">
    <property type="protein sequence ID" value="SDG06257.1"/>
    <property type="molecule type" value="Genomic_DNA"/>
</dbReference>
<dbReference type="InterPro" id="IPR007029">
    <property type="entry name" value="YHS_dom"/>
</dbReference>
<dbReference type="InterPro" id="IPR009078">
    <property type="entry name" value="Ferritin-like_SF"/>
</dbReference>
<dbReference type="InterPro" id="IPR012348">
    <property type="entry name" value="RNR-like"/>
</dbReference>
<dbReference type="Proteomes" id="UP000183404">
    <property type="component" value="Unassembled WGS sequence"/>
</dbReference>
<organism evidence="1 2">
    <name type="scientific">Thermoanaerobacter thermohydrosulfuricus</name>
    <name type="common">Clostridium thermohydrosulfuricum</name>
    <dbReference type="NCBI Taxonomy" id="1516"/>
    <lineage>
        <taxon>Bacteria</taxon>
        <taxon>Bacillati</taxon>
        <taxon>Bacillota</taxon>
        <taxon>Clostridia</taxon>
        <taxon>Thermoanaerobacterales</taxon>
        <taxon>Thermoanaerobacteraceae</taxon>
        <taxon>Thermoanaerobacter</taxon>
    </lineage>
</organism>
<accession>A0A1G7R6C1</accession>
<dbReference type="RefSeq" id="WP_004401373.1">
    <property type="nucleotide sequence ID" value="NZ_FNBS01000041.1"/>
</dbReference>
<dbReference type="SUPFAM" id="SSF47240">
    <property type="entry name" value="Ferritin-like"/>
    <property type="match status" value="1"/>
</dbReference>
<sequence length="60" mass="6687">MAKDPVCGMTVDEGKAPAKSEYNGKTYYFCSNHCKAEFDKDPAKFVKEDTGHTSHNNHCC</sequence>
<dbReference type="AlphaFoldDB" id="A0A1G7R6C1"/>
<gene>
    <name evidence="1" type="ORF">SAMN04244560_01716</name>
</gene>
<dbReference type="Pfam" id="PF04945">
    <property type="entry name" value="YHS"/>
    <property type="match status" value="1"/>
</dbReference>
<dbReference type="SMART" id="SM00746">
    <property type="entry name" value="TRASH"/>
    <property type="match status" value="1"/>
</dbReference>
<name>A0A1G7R6C1_THETY</name>
<proteinExistence type="predicted"/>
<dbReference type="Gene3D" id="1.10.620.20">
    <property type="entry name" value="Ribonucleotide Reductase, subunit A"/>
    <property type="match status" value="1"/>
</dbReference>
<reference evidence="1 2" key="1">
    <citation type="submission" date="2016-10" db="EMBL/GenBank/DDBJ databases">
        <authorList>
            <person name="de Groot N.N."/>
        </authorList>
    </citation>
    <scope>NUCLEOTIDE SEQUENCE [LARGE SCALE GENOMIC DNA]</scope>
    <source>
        <strain evidence="1 2">DSM 569</strain>
    </source>
</reference>
<protein>
    <submittedName>
        <fullName evidence="1">YHS domain-containing protein</fullName>
    </submittedName>
</protein>
<evidence type="ECO:0000313" key="2">
    <source>
        <dbReference type="Proteomes" id="UP000183404"/>
    </source>
</evidence>
<evidence type="ECO:0000313" key="1">
    <source>
        <dbReference type="EMBL" id="SDG06257.1"/>
    </source>
</evidence>
<dbReference type="GO" id="GO:0016491">
    <property type="term" value="F:oxidoreductase activity"/>
    <property type="evidence" value="ECO:0007669"/>
    <property type="project" value="InterPro"/>
</dbReference>
<dbReference type="InterPro" id="IPR011017">
    <property type="entry name" value="TRASH_dom"/>
</dbReference>